<sequence>MPPRAQPKTFILTVKTHKLTILVTLPATSTVNSLKEEVLSGLNASSSFNQHEDPLLMPMDVDENDTEWEVPTIQSVDDFELAKAVKEKGRHNGNYETLDSTSSLKSSLLNWDSVFLQFKDQQGKLEPVKVSLPSLDDDDEEEEIPVSSKGKRKARRDELEES</sequence>
<gene>
    <name evidence="2" type="ORF">QCA50_000840</name>
</gene>
<keyword evidence="3" id="KW-1185">Reference proteome</keyword>
<organism evidence="2 3">
    <name type="scientific">Cerrena zonata</name>
    <dbReference type="NCBI Taxonomy" id="2478898"/>
    <lineage>
        <taxon>Eukaryota</taxon>
        <taxon>Fungi</taxon>
        <taxon>Dikarya</taxon>
        <taxon>Basidiomycota</taxon>
        <taxon>Agaricomycotina</taxon>
        <taxon>Agaricomycetes</taxon>
        <taxon>Polyporales</taxon>
        <taxon>Cerrenaceae</taxon>
        <taxon>Cerrena</taxon>
    </lineage>
</organism>
<dbReference type="EMBL" id="JASBNA010000001">
    <property type="protein sequence ID" value="KAK7696189.1"/>
    <property type="molecule type" value="Genomic_DNA"/>
</dbReference>
<proteinExistence type="predicted"/>
<evidence type="ECO:0000256" key="1">
    <source>
        <dbReference type="SAM" id="MobiDB-lite"/>
    </source>
</evidence>
<feature type="compositionally biased region" description="Acidic residues" evidence="1">
    <location>
        <begin position="135"/>
        <end position="144"/>
    </location>
</feature>
<evidence type="ECO:0000313" key="2">
    <source>
        <dbReference type="EMBL" id="KAK7696189.1"/>
    </source>
</evidence>
<dbReference type="AlphaFoldDB" id="A0AAW0H0I1"/>
<protein>
    <submittedName>
        <fullName evidence="2">Uncharacterized protein</fullName>
    </submittedName>
</protein>
<comment type="caution">
    <text evidence="2">The sequence shown here is derived from an EMBL/GenBank/DDBJ whole genome shotgun (WGS) entry which is preliminary data.</text>
</comment>
<accession>A0AAW0H0I1</accession>
<reference evidence="2 3" key="1">
    <citation type="submission" date="2022-09" db="EMBL/GenBank/DDBJ databases">
        <authorList>
            <person name="Palmer J.M."/>
        </authorList>
    </citation>
    <scope>NUCLEOTIDE SEQUENCE [LARGE SCALE GENOMIC DNA]</scope>
    <source>
        <strain evidence="2 3">DSM 7382</strain>
    </source>
</reference>
<name>A0AAW0H0I1_9APHY</name>
<dbReference type="Proteomes" id="UP001385951">
    <property type="component" value="Unassembled WGS sequence"/>
</dbReference>
<evidence type="ECO:0000313" key="3">
    <source>
        <dbReference type="Proteomes" id="UP001385951"/>
    </source>
</evidence>
<feature type="region of interest" description="Disordered" evidence="1">
    <location>
        <begin position="126"/>
        <end position="162"/>
    </location>
</feature>